<evidence type="ECO:0000256" key="3">
    <source>
        <dbReference type="ARBA" id="ARBA00022723"/>
    </source>
</evidence>
<reference evidence="7 8" key="1">
    <citation type="journal article" date="2012" name="Appl. Environ. Microbiol.">
        <title>Short-read sequencing for genomic analysis of the brown rot fungus Fibroporia radiculosa.</title>
        <authorList>
            <person name="Tang J.D."/>
            <person name="Perkins A.D."/>
            <person name="Sonstegard T.S."/>
            <person name="Schroeder S.G."/>
            <person name="Burgess S.C."/>
            <person name="Diehl S.V."/>
        </authorList>
    </citation>
    <scope>NUCLEOTIDE SEQUENCE [LARGE SCALE GENOMIC DNA]</scope>
    <source>
        <strain evidence="7 8">TFFH 294</strain>
    </source>
</reference>
<gene>
    <name evidence="7" type="ORF">FIBRA_00800</name>
</gene>
<evidence type="ECO:0000256" key="1">
    <source>
        <dbReference type="ARBA" id="ARBA00001946"/>
    </source>
</evidence>
<name>J4GIM5_9APHY</name>
<dbReference type="SFLD" id="SFLDG01020">
    <property type="entry name" value="Terpene_Cyclase_Like_2"/>
    <property type="match status" value="1"/>
</dbReference>
<dbReference type="InterPro" id="IPR034686">
    <property type="entry name" value="Terpene_cyclase-like_2"/>
</dbReference>
<dbReference type="Proteomes" id="UP000006352">
    <property type="component" value="Unassembled WGS sequence"/>
</dbReference>
<evidence type="ECO:0000256" key="5">
    <source>
        <dbReference type="ARBA" id="ARBA00023239"/>
    </source>
</evidence>
<dbReference type="OrthoDB" id="2861623at2759"/>
<dbReference type="Pfam" id="PF19086">
    <property type="entry name" value="Terpene_syn_C_2"/>
    <property type="match status" value="1"/>
</dbReference>
<dbReference type="RefSeq" id="XP_012178078.1">
    <property type="nucleotide sequence ID" value="XM_012322688.1"/>
</dbReference>
<dbReference type="EC" id="4.2.3.-" evidence="6"/>
<sequence length="336" mass="38495">MATTPNQFILPDFLSIMPFKSSFNPHFEEVAAESSVWINSFKVLPDRKRTFFLQKSGELLCAYVYCYATYERLRTACDFINILFIFDELSDDQNGKDAYSAGRTFLSALRDPSWDDGSILAKIVKSFRSRLFEVDVPACHRRFIQHCEDYVNAVAVEAELRERKEVLSLDAYILSRRNNSGTKPCLDLFGYVLGVDIPDEVYEHPVLMRMYLAAADMVSLSNDLYSYNMEQAMDHPEHNLVTVLMNEKCCDLQTAADYVGVHFKLLVDGFLADKARLPSWGSELDTVVANFVMAMEKWVAGNCDWSFETQRYFGPARHEVKQTRVVKLYSKSTEAK</sequence>
<dbReference type="Gene3D" id="1.10.600.10">
    <property type="entry name" value="Farnesyl Diphosphate Synthase"/>
    <property type="match status" value="1"/>
</dbReference>
<keyword evidence="3 6" id="KW-0479">Metal-binding</keyword>
<dbReference type="AlphaFoldDB" id="J4GIM5"/>
<comment type="similarity">
    <text evidence="2 6">Belongs to the terpene synthase family.</text>
</comment>
<protein>
    <recommendedName>
        <fullName evidence="6">Terpene synthase</fullName>
        <ecNumber evidence="6">4.2.3.-</ecNumber>
    </recommendedName>
</protein>
<dbReference type="SUPFAM" id="SSF48576">
    <property type="entry name" value="Terpenoid synthases"/>
    <property type="match status" value="1"/>
</dbReference>
<dbReference type="HOGENOM" id="CLU_042538_2_1_1"/>
<proteinExistence type="inferred from homology"/>
<dbReference type="GO" id="GO:0010333">
    <property type="term" value="F:terpene synthase activity"/>
    <property type="evidence" value="ECO:0007669"/>
    <property type="project" value="InterPro"/>
</dbReference>
<dbReference type="PANTHER" id="PTHR35201">
    <property type="entry name" value="TERPENE SYNTHASE"/>
    <property type="match status" value="1"/>
</dbReference>
<keyword evidence="5 6" id="KW-0456">Lyase</keyword>
<evidence type="ECO:0000256" key="2">
    <source>
        <dbReference type="ARBA" id="ARBA00006333"/>
    </source>
</evidence>
<comment type="cofactor">
    <cofactor evidence="1 6">
        <name>Mg(2+)</name>
        <dbReference type="ChEBI" id="CHEBI:18420"/>
    </cofactor>
</comment>
<evidence type="ECO:0000256" key="4">
    <source>
        <dbReference type="ARBA" id="ARBA00022842"/>
    </source>
</evidence>
<dbReference type="InterPro" id="IPR008949">
    <property type="entry name" value="Isoprenoid_synthase_dom_sf"/>
</dbReference>
<dbReference type="GO" id="GO:0008299">
    <property type="term" value="P:isoprenoid biosynthetic process"/>
    <property type="evidence" value="ECO:0007669"/>
    <property type="project" value="UniProtKB-ARBA"/>
</dbReference>
<keyword evidence="8" id="KW-1185">Reference proteome</keyword>
<dbReference type="InParanoid" id="J4GIM5"/>
<accession>J4GIM5</accession>
<dbReference type="SFLD" id="SFLDS00005">
    <property type="entry name" value="Isoprenoid_Synthase_Type_I"/>
    <property type="match status" value="1"/>
</dbReference>
<evidence type="ECO:0000256" key="6">
    <source>
        <dbReference type="RuleBase" id="RU366034"/>
    </source>
</evidence>
<dbReference type="PANTHER" id="PTHR35201:SF4">
    <property type="entry name" value="BETA-PINACENE SYNTHASE-RELATED"/>
    <property type="match status" value="1"/>
</dbReference>
<organism evidence="7 8">
    <name type="scientific">Fibroporia radiculosa</name>
    <dbReference type="NCBI Taxonomy" id="599839"/>
    <lineage>
        <taxon>Eukaryota</taxon>
        <taxon>Fungi</taxon>
        <taxon>Dikarya</taxon>
        <taxon>Basidiomycota</taxon>
        <taxon>Agaricomycotina</taxon>
        <taxon>Agaricomycetes</taxon>
        <taxon>Polyporales</taxon>
        <taxon>Fibroporiaceae</taxon>
        <taxon>Fibroporia</taxon>
    </lineage>
</organism>
<keyword evidence="4 6" id="KW-0460">Magnesium</keyword>
<evidence type="ECO:0000313" key="8">
    <source>
        <dbReference type="Proteomes" id="UP000006352"/>
    </source>
</evidence>
<dbReference type="EMBL" id="HE796900">
    <property type="protein sequence ID" value="CCL98795.1"/>
    <property type="molecule type" value="Genomic_DNA"/>
</dbReference>
<dbReference type="GO" id="GO:0046872">
    <property type="term" value="F:metal ion binding"/>
    <property type="evidence" value="ECO:0007669"/>
    <property type="project" value="UniProtKB-KW"/>
</dbReference>
<evidence type="ECO:0000313" key="7">
    <source>
        <dbReference type="EMBL" id="CCL98795.1"/>
    </source>
</evidence>
<dbReference type="GeneID" id="24093706"/>